<gene>
    <name evidence="1" type="ORF">A3D56_02870</name>
</gene>
<organism evidence="1 2">
    <name type="scientific">Candidatus Taylorbacteria bacterium RIFCSPHIGHO2_02_FULL_45_35</name>
    <dbReference type="NCBI Taxonomy" id="1802311"/>
    <lineage>
        <taxon>Bacteria</taxon>
        <taxon>Candidatus Tayloriibacteriota</taxon>
    </lineage>
</organism>
<comment type="caution">
    <text evidence="1">The sequence shown here is derived from an EMBL/GenBank/DDBJ whole genome shotgun (WGS) entry which is preliminary data.</text>
</comment>
<evidence type="ECO:0000313" key="1">
    <source>
        <dbReference type="EMBL" id="OHA26037.1"/>
    </source>
</evidence>
<accession>A0A1G2MQ77</accession>
<dbReference type="EMBL" id="MHRP01000039">
    <property type="protein sequence ID" value="OHA26037.1"/>
    <property type="molecule type" value="Genomic_DNA"/>
</dbReference>
<sequence length="133" mass="15637">MKFKVCFRYILIDSVTEDNWVASVTCFGKMSANALPRVGERVYLCTDWVDPSKRFSIDDSDDDLEVVAVNHMVREGGMLEHEVWLGDRYYDIDNMDTDDKKDNAMAAYERVRQKVIPMLRRQGFKEFKWNKLP</sequence>
<protein>
    <submittedName>
        <fullName evidence="1">Uncharacterized protein</fullName>
    </submittedName>
</protein>
<proteinExistence type="predicted"/>
<evidence type="ECO:0000313" key="2">
    <source>
        <dbReference type="Proteomes" id="UP000177943"/>
    </source>
</evidence>
<dbReference type="AlphaFoldDB" id="A0A1G2MQ77"/>
<reference evidence="1 2" key="1">
    <citation type="journal article" date="2016" name="Nat. Commun.">
        <title>Thousands of microbial genomes shed light on interconnected biogeochemical processes in an aquifer system.</title>
        <authorList>
            <person name="Anantharaman K."/>
            <person name="Brown C.T."/>
            <person name="Hug L.A."/>
            <person name="Sharon I."/>
            <person name="Castelle C.J."/>
            <person name="Probst A.J."/>
            <person name="Thomas B.C."/>
            <person name="Singh A."/>
            <person name="Wilkins M.J."/>
            <person name="Karaoz U."/>
            <person name="Brodie E.L."/>
            <person name="Williams K.H."/>
            <person name="Hubbard S.S."/>
            <person name="Banfield J.F."/>
        </authorList>
    </citation>
    <scope>NUCLEOTIDE SEQUENCE [LARGE SCALE GENOMIC DNA]</scope>
</reference>
<dbReference type="Proteomes" id="UP000177943">
    <property type="component" value="Unassembled WGS sequence"/>
</dbReference>
<name>A0A1G2MQ77_9BACT</name>